<feature type="domain" description="Dipeptidylpeptidase IV N-terminal" evidence="15">
    <location>
        <begin position="160"/>
        <end position="522"/>
    </location>
</feature>
<dbReference type="RefSeq" id="XP_049262487.1">
    <property type="nucleotide sequence ID" value="XM_049408204.1"/>
</dbReference>
<evidence type="ECO:0000256" key="9">
    <source>
        <dbReference type="ARBA" id="ARBA00022968"/>
    </source>
</evidence>
<comment type="caution">
    <text evidence="16">The sequence shown here is derived from an EMBL/GenBank/DDBJ whole genome shotgun (WGS) entry which is preliminary data.</text>
</comment>
<dbReference type="GeneID" id="73471064"/>
<dbReference type="OrthoDB" id="16520at2759"/>
<reference evidence="16 17" key="1">
    <citation type="journal article" date="2021" name="DNA Res.">
        <title>Genome analysis of Candida subhashii reveals its hybrid nature and dual mitochondrial genome conformations.</title>
        <authorList>
            <person name="Mixao V."/>
            <person name="Hegedusova E."/>
            <person name="Saus E."/>
            <person name="Pryszcz L.P."/>
            <person name="Cillingova A."/>
            <person name="Nosek J."/>
            <person name="Gabaldon T."/>
        </authorList>
    </citation>
    <scope>NUCLEOTIDE SEQUENCE [LARGE SCALE GENOMIC DNA]</scope>
    <source>
        <strain evidence="16 17">CBS 10753</strain>
    </source>
</reference>
<evidence type="ECO:0000256" key="3">
    <source>
        <dbReference type="ARBA" id="ARBA00022438"/>
    </source>
</evidence>
<evidence type="ECO:0000256" key="11">
    <source>
        <dbReference type="ARBA" id="ARBA00023136"/>
    </source>
</evidence>
<evidence type="ECO:0000256" key="1">
    <source>
        <dbReference type="ARBA" id="ARBA00004576"/>
    </source>
</evidence>
<evidence type="ECO:0000256" key="5">
    <source>
        <dbReference type="ARBA" id="ARBA00022670"/>
    </source>
</evidence>
<dbReference type="GO" id="GO:0005886">
    <property type="term" value="C:plasma membrane"/>
    <property type="evidence" value="ECO:0007669"/>
    <property type="project" value="TreeGrafter"/>
</dbReference>
<evidence type="ECO:0000256" key="13">
    <source>
        <dbReference type="SAM" id="Phobius"/>
    </source>
</evidence>
<dbReference type="Pfam" id="PF00930">
    <property type="entry name" value="DPPIV_N"/>
    <property type="match status" value="1"/>
</dbReference>
<name>A0A8J5UXB8_9ASCO</name>
<dbReference type="AlphaFoldDB" id="A0A8J5UXB8"/>
<feature type="domain" description="Peptidase S9 prolyl oligopeptidase catalytic" evidence="14">
    <location>
        <begin position="610"/>
        <end position="820"/>
    </location>
</feature>
<evidence type="ECO:0000256" key="10">
    <source>
        <dbReference type="ARBA" id="ARBA00022989"/>
    </source>
</evidence>
<keyword evidence="10 13" id="KW-1133">Transmembrane helix</keyword>
<sequence>MTYYGFSDLKESGGPRKRFRTPLKSYFYFGILLASIIWGSSFLLYAIDNFKTSVHLQSILDNYASPSKKSTDFGGKIPLSKQVYNEHILTPITKDIQWIREPQSIHNDQGTYVIKQDVEGKGFQVVVKSMVDENYEYTLIEESTFEFENIKYHIDDFIASPDLQKVVVKTNITHSWRHSTFAFYWIMDIKSKKIQPVYNSTNKVSTVSWSPDSNNIAFIYENNIYLKDIEQDKITQITSDGSRQIFNGKPDWVYEEEVFASDIVLWWSPNGKKFAFLRSDNTAVPEYLIPFYAQPGFEQYPELVNIKYPKAGFPNPKVDILTYDISKQQLSNHELKSTEISPKDRLITEVVWVGDSVLVKTSNRASDLLEIYLIDQDNVDLIRSLHADKSWFEITSHTIYIPKNKTMGRKYHGYIDTVVEDGYNHLAYFAPPENPKGQLLTKGKWEVVGGVEAFDHNTNQVYFTSTMKSSIERHVHAVDLLDRTNDGIPYVKDITTKEGWYECSFSSGARFLYLSDKGPGIPSQRINDLKMQMNVTTIEDNYELKKRLQKYSIPEIRYETVELEDENGEAFLINAMETLPLNFDRKKKYPVLFYIYGGPGSQQVTKRWAISFSSLVAAELDAVVVTVDGRGTGFNNLNYKMGSNFKFIVRDKLGQYEPLDVIAAGRNWSKRSYVDPKRIAVWGWSYGGYLTLKTLETDTNDSVFSYGVSIAPVTDWKLYDSIYTERYLRTPQDNPDGYQIGSIHNVSNFSHVKRFFIGHGTGDDNVHIQHSYQLLDKFNLAEIENFEFMAFPDSNHGMNYHNGNKVVYDRILDFLKRAFDWKFI</sequence>
<keyword evidence="7" id="KW-0378">Hydrolase</keyword>
<keyword evidence="3" id="KW-0031">Aminopeptidase</keyword>
<dbReference type="InterPro" id="IPR050278">
    <property type="entry name" value="Serine_Prot_S9B/DPPIV"/>
</dbReference>
<evidence type="ECO:0000259" key="14">
    <source>
        <dbReference type="Pfam" id="PF00326"/>
    </source>
</evidence>
<evidence type="ECO:0000256" key="6">
    <source>
        <dbReference type="ARBA" id="ARBA00022692"/>
    </source>
</evidence>
<dbReference type="GO" id="GO:0005774">
    <property type="term" value="C:vacuolar membrane"/>
    <property type="evidence" value="ECO:0007669"/>
    <property type="project" value="UniProtKB-SubCell"/>
</dbReference>
<accession>A0A8J5UXB8</accession>
<dbReference type="FunFam" id="3.40.50.1820:FF:000003">
    <property type="entry name" value="Dipeptidyl peptidase 4"/>
    <property type="match status" value="1"/>
</dbReference>
<evidence type="ECO:0000259" key="15">
    <source>
        <dbReference type="Pfam" id="PF00930"/>
    </source>
</evidence>
<evidence type="ECO:0000256" key="4">
    <source>
        <dbReference type="ARBA" id="ARBA00022554"/>
    </source>
</evidence>
<gene>
    <name evidence="16" type="ORF">J8A68_004264</name>
</gene>
<organism evidence="16 17">
    <name type="scientific">[Candida] subhashii</name>
    <dbReference type="NCBI Taxonomy" id="561895"/>
    <lineage>
        <taxon>Eukaryota</taxon>
        <taxon>Fungi</taxon>
        <taxon>Dikarya</taxon>
        <taxon>Ascomycota</taxon>
        <taxon>Saccharomycotina</taxon>
        <taxon>Pichiomycetes</taxon>
        <taxon>Debaryomycetaceae</taxon>
        <taxon>Spathaspora</taxon>
    </lineage>
</organism>
<evidence type="ECO:0000256" key="2">
    <source>
        <dbReference type="ARBA" id="ARBA00006150"/>
    </source>
</evidence>
<feature type="transmembrane region" description="Helical" evidence="13">
    <location>
        <begin position="26"/>
        <end position="47"/>
    </location>
</feature>
<dbReference type="PANTHER" id="PTHR11731">
    <property type="entry name" value="PROTEASE FAMILY S9B,C DIPEPTIDYL-PEPTIDASE IV-RELATED"/>
    <property type="match status" value="1"/>
</dbReference>
<keyword evidence="9" id="KW-0735">Signal-anchor</keyword>
<comment type="subcellular location">
    <subcellularLocation>
        <location evidence="1">Vacuole membrane</location>
        <topology evidence="1">Single-pass type II membrane protein</topology>
    </subcellularLocation>
</comment>
<dbReference type="GO" id="GO:0008239">
    <property type="term" value="F:dipeptidyl-peptidase activity"/>
    <property type="evidence" value="ECO:0007669"/>
    <property type="project" value="TreeGrafter"/>
</dbReference>
<dbReference type="GO" id="GO:0006508">
    <property type="term" value="P:proteolysis"/>
    <property type="evidence" value="ECO:0007669"/>
    <property type="project" value="UniProtKB-KW"/>
</dbReference>
<dbReference type="PROSITE" id="PS00708">
    <property type="entry name" value="PRO_ENDOPEP_SER"/>
    <property type="match status" value="1"/>
</dbReference>
<keyword evidence="11 13" id="KW-0472">Membrane</keyword>
<keyword evidence="17" id="KW-1185">Reference proteome</keyword>
<dbReference type="InterPro" id="IPR002469">
    <property type="entry name" value="Peptidase_S9B_N"/>
</dbReference>
<evidence type="ECO:0000256" key="8">
    <source>
        <dbReference type="ARBA" id="ARBA00022825"/>
    </source>
</evidence>
<dbReference type="GO" id="GO:0004177">
    <property type="term" value="F:aminopeptidase activity"/>
    <property type="evidence" value="ECO:0007669"/>
    <property type="project" value="UniProtKB-KW"/>
</dbReference>
<protein>
    <submittedName>
        <fullName evidence="16">DAPB</fullName>
    </submittedName>
</protein>
<dbReference type="InterPro" id="IPR002471">
    <property type="entry name" value="Pept_S9_AS"/>
</dbReference>
<keyword evidence="5" id="KW-0645">Protease</keyword>
<evidence type="ECO:0000313" key="17">
    <source>
        <dbReference type="Proteomes" id="UP000694255"/>
    </source>
</evidence>
<evidence type="ECO:0000256" key="7">
    <source>
        <dbReference type="ARBA" id="ARBA00022801"/>
    </source>
</evidence>
<evidence type="ECO:0000313" key="16">
    <source>
        <dbReference type="EMBL" id="KAG7662254.1"/>
    </source>
</evidence>
<keyword evidence="12" id="KW-0325">Glycoprotein</keyword>
<dbReference type="Pfam" id="PF00326">
    <property type="entry name" value="Peptidase_S9"/>
    <property type="match status" value="1"/>
</dbReference>
<dbReference type="PANTHER" id="PTHR11731:SF200">
    <property type="entry name" value="DIPEPTIDYL PEPTIDASE 10, ISOFORM B"/>
    <property type="match status" value="1"/>
</dbReference>
<keyword evidence="8" id="KW-0720">Serine protease</keyword>
<proteinExistence type="inferred from homology"/>
<evidence type="ECO:0000256" key="12">
    <source>
        <dbReference type="ARBA" id="ARBA00023180"/>
    </source>
</evidence>
<dbReference type="InterPro" id="IPR001375">
    <property type="entry name" value="Peptidase_S9_cat"/>
</dbReference>
<dbReference type="Proteomes" id="UP000694255">
    <property type="component" value="Unassembled WGS sequence"/>
</dbReference>
<keyword evidence="6 13" id="KW-0812">Transmembrane</keyword>
<dbReference type="EMBL" id="JAGSYN010000182">
    <property type="protein sequence ID" value="KAG7662254.1"/>
    <property type="molecule type" value="Genomic_DNA"/>
</dbReference>
<comment type="similarity">
    <text evidence="2">Belongs to the peptidase S9B family.</text>
</comment>
<dbReference type="GO" id="GO:0004252">
    <property type="term" value="F:serine-type endopeptidase activity"/>
    <property type="evidence" value="ECO:0007669"/>
    <property type="project" value="InterPro"/>
</dbReference>
<keyword evidence="4" id="KW-0926">Vacuole</keyword>